<dbReference type="Proteomes" id="UP000240542">
    <property type="component" value="Unassembled WGS sequence"/>
</dbReference>
<accession>A0A2P8CW11</accession>
<dbReference type="SUPFAM" id="SSF52540">
    <property type="entry name" value="P-loop containing nucleoside triphosphate hydrolases"/>
    <property type="match status" value="1"/>
</dbReference>
<evidence type="ECO:0000259" key="1">
    <source>
        <dbReference type="Pfam" id="PF01656"/>
    </source>
</evidence>
<dbReference type="InterPro" id="IPR002586">
    <property type="entry name" value="CobQ/CobB/MinD/ParA_Nub-bd_dom"/>
</dbReference>
<evidence type="ECO:0000313" key="3">
    <source>
        <dbReference type="Proteomes" id="UP000240542"/>
    </source>
</evidence>
<dbReference type="OrthoDB" id="5192271at2"/>
<dbReference type="Gene3D" id="3.40.50.300">
    <property type="entry name" value="P-loop containing nucleotide triphosphate hydrolases"/>
    <property type="match status" value="1"/>
</dbReference>
<feature type="domain" description="CobQ/CobB/MinD/ParA nucleotide binding" evidence="1">
    <location>
        <begin position="7"/>
        <end position="87"/>
    </location>
</feature>
<dbReference type="GO" id="GO:0016887">
    <property type="term" value="F:ATP hydrolysis activity"/>
    <property type="evidence" value="ECO:0007669"/>
    <property type="project" value="TreeGrafter"/>
</dbReference>
<dbReference type="PANTHER" id="PTHR43384:SF15">
    <property type="entry name" value="ATP-BINDING PROTEIN"/>
    <property type="match status" value="1"/>
</dbReference>
<protein>
    <submittedName>
        <fullName evidence="2">CO dehydrogenase maturation factor</fullName>
    </submittedName>
</protein>
<keyword evidence="3" id="KW-1185">Reference proteome</keyword>
<dbReference type="RefSeq" id="WP_106586252.1">
    <property type="nucleotide sequence ID" value="NZ_PYGA01000027.1"/>
</dbReference>
<reference evidence="2 3" key="1">
    <citation type="submission" date="2018-03" db="EMBL/GenBank/DDBJ databases">
        <title>Genomic Encyclopedia of Archaeal and Bacterial Type Strains, Phase II (KMG-II): from individual species to whole genera.</title>
        <authorList>
            <person name="Goeker M."/>
        </authorList>
    </citation>
    <scope>NUCLEOTIDE SEQUENCE [LARGE SCALE GENOMIC DNA]</scope>
    <source>
        <strain evidence="2 3">DSM 45312</strain>
    </source>
</reference>
<organism evidence="2 3">
    <name type="scientific">Murinocardiopsis flavida</name>
    <dbReference type="NCBI Taxonomy" id="645275"/>
    <lineage>
        <taxon>Bacteria</taxon>
        <taxon>Bacillati</taxon>
        <taxon>Actinomycetota</taxon>
        <taxon>Actinomycetes</taxon>
        <taxon>Streptosporangiales</taxon>
        <taxon>Nocardiopsidaceae</taxon>
        <taxon>Murinocardiopsis</taxon>
    </lineage>
</organism>
<proteinExistence type="predicted"/>
<name>A0A2P8CW11_9ACTN</name>
<dbReference type="PANTHER" id="PTHR43384">
    <property type="entry name" value="SEPTUM SITE-DETERMINING PROTEIN MIND HOMOLOG, CHLOROPLASTIC-RELATED"/>
    <property type="match status" value="1"/>
</dbReference>
<dbReference type="InterPro" id="IPR027417">
    <property type="entry name" value="P-loop_NTPase"/>
</dbReference>
<evidence type="ECO:0000313" key="2">
    <source>
        <dbReference type="EMBL" id="PSK89154.1"/>
    </source>
</evidence>
<sequence length="324" mass="35005">MKIAFVGKGGSGKTTLSALFTRHLAAAGLPVVAIDADINQNLGQALGVPAERLAAIPPLGSHLDTIKELLRGDNPRIGSAAEMVKTTPPGRGSHLLDASRDNDWHRRFGRPAAGATLMLTGPFSEDDLGVACYHSKVGAVELYLNHLVDGPGEYVVVDMTAGADSFASGMFTRFDVTFLVAEPTTRGVGVYRQYAEYAREYGVTIKVIGNKVEDAADEEFLREHVGDALAVCLRRSPFVRAMEKGRHPDLAELEEHNVKALAWMRDAVDAAPKDWARFTRQTVDFHRRNAAAWAAKATGADLEAQIDPGFEMGPAALAESRRAR</sequence>
<dbReference type="GO" id="GO:0005829">
    <property type="term" value="C:cytosol"/>
    <property type="evidence" value="ECO:0007669"/>
    <property type="project" value="TreeGrafter"/>
</dbReference>
<dbReference type="GO" id="GO:0009898">
    <property type="term" value="C:cytoplasmic side of plasma membrane"/>
    <property type="evidence" value="ECO:0007669"/>
    <property type="project" value="TreeGrafter"/>
</dbReference>
<dbReference type="InterPro" id="IPR050625">
    <property type="entry name" value="ParA/MinD_ATPase"/>
</dbReference>
<gene>
    <name evidence="2" type="ORF">CLV63_12727</name>
</gene>
<dbReference type="AlphaFoldDB" id="A0A2P8CW11"/>
<dbReference type="EMBL" id="PYGA01000027">
    <property type="protein sequence ID" value="PSK89154.1"/>
    <property type="molecule type" value="Genomic_DNA"/>
</dbReference>
<dbReference type="GO" id="GO:0051782">
    <property type="term" value="P:negative regulation of cell division"/>
    <property type="evidence" value="ECO:0007669"/>
    <property type="project" value="TreeGrafter"/>
</dbReference>
<dbReference type="GO" id="GO:0005524">
    <property type="term" value="F:ATP binding"/>
    <property type="evidence" value="ECO:0007669"/>
    <property type="project" value="TreeGrafter"/>
</dbReference>
<comment type="caution">
    <text evidence="2">The sequence shown here is derived from an EMBL/GenBank/DDBJ whole genome shotgun (WGS) entry which is preliminary data.</text>
</comment>
<dbReference type="Pfam" id="PF01656">
    <property type="entry name" value="CbiA"/>
    <property type="match status" value="1"/>
</dbReference>